<keyword evidence="2" id="KW-1185">Reference proteome</keyword>
<name>A0A843W5U9_COLES</name>
<dbReference type="AlphaFoldDB" id="A0A843W5U9"/>
<protein>
    <submittedName>
        <fullName evidence="1">Uncharacterized protein</fullName>
    </submittedName>
</protein>
<dbReference type="Proteomes" id="UP000652761">
    <property type="component" value="Unassembled WGS sequence"/>
</dbReference>
<dbReference type="PROSITE" id="PS51257">
    <property type="entry name" value="PROKAR_LIPOPROTEIN"/>
    <property type="match status" value="1"/>
</dbReference>
<comment type="caution">
    <text evidence="1">The sequence shown here is derived from an EMBL/GenBank/DDBJ whole genome shotgun (WGS) entry which is preliminary data.</text>
</comment>
<evidence type="ECO:0000313" key="1">
    <source>
        <dbReference type="EMBL" id="MQL99613.1"/>
    </source>
</evidence>
<proteinExistence type="predicted"/>
<organism evidence="1 2">
    <name type="scientific">Colocasia esculenta</name>
    <name type="common">Wild taro</name>
    <name type="synonym">Arum esculentum</name>
    <dbReference type="NCBI Taxonomy" id="4460"/>
    <lineage>
        <taxon>Eukaryota</taxon>
        <taxon>Viridiplantae</taxon>
        <taxon>Streptophyta</taxon>
        <taxon>Embryophyta</taxon>
        <taxon>Tracheophyta</taxon>
        <taxon>Spermatophyta</taxon>
        <taxon>Magnoliopsida</taxon>
        <taxon>Liliopsida</taxon>
        <taxon>Araceae</taxon>
        <taxon>Aroideae</taxon>
        <taxon>Colocasieae</taxon>
        <taxon>Colocasia</taxon>
    </lineage>
</organism>
<sequence>MVRCSRSSSLLVLVEVRFPQNCVVLVSSCCCAALWVEVHCLAACVLLCAEGCFCIVFDSNGSVGIVFGPTLVVGHGITLFRCFVAVCSRSVGYGATFGVPGGGLGGRVVIDMPE</sequence>
<accession>A0A843W5U9</accession>
<gene>
    <name evidence="1" type="ORF">Taro_032339</name>
</gene>
<evidence type="ECO:0000313" key="2">
    <source>
        <dbReference type="Proteomes" id="UP000652761"/>
    </source>
</evidence>
<dbReference type="EMBL" id="NMUH01002379">
    <property type="protein sequence ID" value="MQL99613.1"/>
    <property type="molecule type" value="Genomic_DNA"/>
</dbReference>
<reference evidence="1" key="1">
    <citation type="submission" date="2017-07" db="EMBL/GenBank/DDBJ databases">
        <title>Taro Niue Genome Assembly and Annotation.</title>
        <authorList>
            <person name="Atibalentja N."/>
            <person name="Keating K."/>
            <person name="Fields C.J."/>
        </authorList>
    </citation>
    <scope>NUCLEOTIDE SEQUENCE</scope>
    <source>
        <strain evidence="1">Niue_2</strain>
        <tissue evidence="1">Leaf</tissue>
    </source>
</reference>